<dbReference type="InterPro" id="IPR016066">
    <property type="entry name" value="A-D-PHexomutase_CS"/>
</dbReference>
<feature type="compositionally biased region" description="Basic and acidic residues" evidence="19">
    <location>
        <begin position="1005"/>
        <end position="1033"/>
    </location>
</feature>
<dbReference type="PRINTS" id="PR00509">
    <property type="entry name" value="PGMPMM"/>
</dbReference>
<dbReference type="Pfam" id="PF02878">
    <property type="entry name" value="PGM_PMM_I"/>
    <property type="match status" value="1"/>
</dbReference>
<dbReference type="InterPro" id="IPR013520">
    <property type="entry name" value="Ribonucl_H"/>
</dbReference>
<evidence type="ECO:0000256" key="18">
    <source>
        <dbReference type="ARBA" id="ARBA00049409"/>
    </source>
</evidence>
<dbReference type="Pfam" id="PF24947">
    <property type="entry name" value="PGM1_C_vert_fung"/>
    <property type="match status" value="1"/>
</dbReference>
<dbReference type="GO" id="GO:0003676">
    <property type="term" value="F:nucleic acid binding"/>
    <property type="evidence" value="ECO:0007669"/>
    <property type="project" value="InterPro"/>
</dbReference>
<evidence type="ECO:0000256" key="10">
    <source>
        <dbReference type="ARBA" id="ARBA00022723"/>
    </source>
</evidence>
<dbReference type="InterPro" id="IPR005845">
    <property type="entry name" value="A-D-PHexomutase_a/b/a-II"/>
</dbReference>
<comment type="catalytic activity">
    <reaction evidence="1">
        <text>alpha-D-glucose 1-phosphate = alpha-D-glucose 6-phosphate</text>
        <dbReference type="Rhea" id="RHEA:23536"/>
        <dbReference type="ChEBI" id="CHEBI:58225"/>
        <dbReference type="ChEBI" id="CHEBI:58601"/>
        <dbReference type="EC" id="5.4.2.2"/>
    </reaction>
</comment>
<dbReference type="FunFam" id="3.40.120.10:FF:000004">
    <property type="entry name" value="Phosphoglucomutase 5"/>
    <property type="match status" value="1"/>
</dbReference>
<keyword evidence="9" id="KW-0540">Nuclease</keyword>
<reference evidence="21" key="1">
    <citation type="submission" date="2023-06" db="EMBL/GenBank/DDBJ databases">
        <title>Genomic analysis of the entomopathogenic nematode Steinernema hermaphroditum.</title>
        <authorList>
            <person name="Schwarz E.M."/>
            <person name="Heppert J.K."/>
            <person name="Baniya A."/>
            <person name="Schwartz H.T."/>
            <person name="Tan C.-H."/>
            <person name="Antoshechkin I."/>
            <person name="Sternberg P.W."/>
            <person name="Goodrich-Blair H."/>
            <person name="Dillman A.R."/>
        </authorList>
    </citation>
    <scope>NUCLEOTIDE SEQUENCE</scope>
    <source>
        <strain evidence="21">PS9179</strain>
        <tissue evidence="21">Whole animal</tissue>
    </source>
</reference>
<dbReference type="FunFam" id="3.30.310.50:FF:000002">
    <property type="entry name" value="Phosphoglucomutase 5"/>
    <property type="match status" value="1"/>
</dbReference>
<dbReference type="InterPro" id="IPR045244">
    <property type="entry name" value="PGM"/>
</dbReference>
<proteinExistence type="inferred from homology"/>
<evidence type="ECO:0000256" key="3">
    <source>
        <dbReference type="ARBA" id="ARBA00004123"/>
    </source>
</evidence>
<keyword evidence="12" id="KW-0269">Exonuclease</keyword>
<comment type="catalytic activity">
    <reaction evidence="17">
        <text>alpha-D-glucose 1,6-bisphosphate + L-seryl-[protein] = O-phospho-L-seryl-[protein] + alpha-D-glucose 6-phosphate</text>
        <dbReference type="Rhea" id="RHEA:68752"/>
        <dbReference type="Rhea" id="RHEA-COMP:9863"/>
        <dbReference type="Rhea" id="RHEA-COMP:11604"/>
        <dbReference type="ChEBI" id="CHEBI:29999"/>
        <dbReference type="ChEBI" id="CHEBI:58225"/>
        <dbReference type="ChEBI" id="CHEBI:58392"/>
        <dbReference type="ChEBI" id="CHEBI:83421"/>
    </reaction>
</comment>
<evidence type="ECO:0000313" key="21">
    <source>
        <dbReference type="EMBL" id="KAK0396185.1"/>
    </source>
</evidence>
<keyword evidence="15" id="KW-0539">Nucleus</keyword>
<evidence type="ECO:0000256" key="5">
    <source>
        <dbReference type="ARBA" id="ARBA00010231"/>
    </source>
</evidence>
<evidence type="ECO:0000256" key="7">
    <source>
        <dbReference type="ARBA" id="ARBA00022526"/>
    </source>
</evidence>
<keyword evidence="11" id="KW-0378">Hydrolase</keyword>
<dbReference type="SMART" id="SM00479">
    <property type="entry name" value="EXOIII"/>
    <property type="match status" value="1"/>
</dbReference>
<evidence type="ECO:0000256" key="15">
    <source>
        <dbReference type="ARBA" id="ARBA00023242"/>
    </source>
</evidence>
<keyword evidence="16" id="KW-0119">Carbohydrate metabolism</keyword>
<evidence type="ECO:0000256" key="11">
    <source>
        <dbReference type="ARBA" id="ARBA00022801"/>
    </source>
</evidence>
<dbReference type="PROSITE" id="PS00710">
    <property type="entry name" value="PGM_PMM"/>
    <property type="match status" value="1"/>
</dbReference>
<dbReference type="SUPFAM" id="SSF55957">
    <property type="entry name" value="Phosphoglucomutase, C-terminal domain"/>
    <property type="match status" value="1"/>
</dbReference>
<feature type="region of interest" description="Disordered" evidence="19">
    <location>
        <begin position="638"/>
        <end position="664"/>
    </location>
</feature>
<comment type="similarity">
    <text evidence="4">Belongs to the REXO1/REXO3 family.</text>
</comment>
<dbReference type="Pfam" id="PF15870">
    <property type="entry name" value="EloA-BP1"/>
    <property type="match status" value="1"/>
</dbReference>
<evidence type="ECO:0000256" key="19">
    <source>
        <dbReference type="SAM" id="MobiDB-lite"/>
    </source>
</evidence>
<dbReference type="FunFam" id="3.40.120.10:FF:000005">
    <property type="entry name" value="Phosphoglucomutase 5"/>
    <property type="match status" value="1"/>
</dbReference>
<comment type="cofactor">
    <cofactor evidence="2">
        <name>Mg(2+)</name>
        <dbReference type="ChEBI" id="CHEBI:18420"/>
    </cofactor>
</comment>
<evidence type="ECO:0000256" key="1">
    <source>
        <dbReference type="ARBA" id="ARBA00000443"/>
    </source>
</evidence>
<dbReference type="InterPro" id="IPR016055">
    <property type="entry name" value="A-D-PHexomutase_a/b/a-I/II/III"/>
</dbReference>
<dbReference type="GO" id="GO:0010629">
    <property type="term" value="P:negative regulation of gene expression"/>
    <property type="evidence" value="ECO:0007669"/>
    <property type="project" value="UniProtKB-ARBA"/>
</dbReference>
<dbReference type="Pfam" id="PF02880">
    <property type="entry name" value="PGM_PMM_III"/>
    <property type="match status" value="1"/>
</dbReference>
<keyword evidence="10" id="KW-0479">Metal-binding</keyword>
<dbReference type="PANTHER" id="PTHR22573:SF2">
    <property type="entry name" value="PHOSPHOGLUCOMUTASE"/>
    <property type="match status" value="1"/>
</dbReference>
<dbReference type="Gene3D" id="3.30.310.50">
    <property type="entry name" value="Alpha-D-phosphohexomutase, C-terminal domain"/>
    <property type="match status" value="1"/>
</dbReference>
<keyword evidence="13" id="KW-0460">Magnesium</keyword>
<comment type="subcellular location">
    <subcellularLocation>
        <location evidence="3">Nucleus</location>
    </subcellularLocation>
</comment>
<dbReference type="GO" id="GO:0005634">
    <property type="term" value="C:nucleus"/>
    <property type="evidence" value="ECO:0007669"/>
    <property type="project" value="UniProtKB-SubCell"/>
</dbReference>
<feature type="region of interest" description="Disordered" evidence="19">
    <location>
        <begin position="1244"/>
        <end position="1266"/>
    </location>
</feature>
<gene>
    <name evidence="21" type="ORF">QR680_001610</name>
</gene>
<evidence type="ECO:0000256" key="8">
    <source>
        <dbReference type="ARBA" id="ARBA00022553"/>
    </source>
</evidence>
<keyword evidence="14" id="KW-0413">Isomerase</keyword>
<dbReference type="CDD" id="cd03085">
    <property type="entry name" value="PGM1"/>
    <property type="match status" value="1"/>
</dbReference>
<dbReference type="Proteomes" id="UP001175271">
    <property type="component" value="Unassembled WGS sequence"/>
</dbReference>
<evidence type="ECO:0000256" key="6">
    <source>
        <dbReference type="ARBA" id="ARBA00012728"/>
    </source>
</evidence>
<accession>A0AA39LGD9</accession>
<evidence type="ECO:0000256" key="17">
    <source>
        <dbReference type="ARBA" id="ARBA00049318"/>
    </source>
</evidence>
<keyword evidence="8" id="KW-0597">Phosphoprotein</keyword>
<feature type="region of interest" description="Disordered" evidence="19">
    <location>
        <begin position="986"/>
        <end position="1063"/>
    </location>
</feature>
<evidence type="ECO:0000256" key="14">
    <source>
        <dbReference type="ARBA" id="ARBA00023235"/>
    </source>
</evidence>
<evidence type="ECO:0000259" key="20">
    <source>
        <dbReference type="SMART" id="SM00479"/>
    </source>
</evidence>
<dbReference type="GO" id="GO:0006006">
    <property type="term" value="P:glucose metabolic process"/>
    <property type="evidence" value="ECO:0007669"/>
    <property type="project" value="UniProtKB-KW"/>
</dbReference>
<keyword evidence="22" id="KW-1185">Reference proteome</keyword>
<evidence type="ECO:0000256" key="2">
    <source>
        <dbReference type="ARBA" id="ARBA00001946"/>
    </source>
</evidence>
<feature type="region of interest" description="Disordered" evidence="19">
    <location>
        <begin position="1131"/>
        <end position="1161"/>
    </location>
</feature>
<feature type="domain" description="Exonuclease" evidence="20">
    <location>
        <begin position="1435"/>
        <end position="1593"/>
    </location>
</feature>
<evidence type="ECO:0000256" key="12">
    <source>
        <dbReference type="ARBA" id="ARBA00022839"/>
    </source>
</evidence>
<evidence type="ECO:0000313" key="22">
    <source>
        <dbReference type="Proteomes" id="UP001175271"/>
    </source>
</evidence>
<feature type="compositionally biased region" description="Basic and acidic residues" evidence="19">
    <location>
        <begin position="642"/>
        <end position="651"/>
    </location>
</feature>
<sequence>MGDIVKVTQVTTKPFSGQKPGTSGLRKRVPEFQQKHYTENFIQCVLDGGLADKKVGSVLVVGGDGRYLSPEVTNLIIQIAAANGVSRLIVGQNGFLSTPAVSCLIRKTSLNAGKALNGGIIMTASHNPGGPKGDFGIKFNCENGGPAPDHVTDKIHELSTTISTYNICLDLNVDFAQVGHYVYNIEGFGSFTVDVIDSVKDYVEMMEEIFDFAKIKSFLSGTSTGKPFEILVDSMYGATGPYISTIFADRLGVNAKNLLHTVPQPDFNGMHPDPNLTYAHHLVDALKRGEHDIGAAFDGDGDRNMILGKNGFFVTPSDSLAVIAANMKAIPYFQKHGIKGFARSMPTAGAVDRVGAATGQTVYEVPTGWKYFGNLMDAGKLSLCGEESFGTGSDHIREKDGIWAFLAWLQILAEAQTGVEEIVRSHWTKYGRNVFTRYDYENVEAGGANLMMTFLESQLLTFIGKQFSANNVTYKVAAADNFQYEDPVDKSVAKKQGIRIIFEDGSRIVLRLSGTGSAGATIRVYVDSFVATSSGDSLHKPAQDLLKPLVLIALDLCKMEQFTGRTAPTNPKTFTFFSNVTRHRVDTGSAALLMVFGAFCPHGGSCNRKDCSFEHGNDDNRSSNVTDEVASYSAYFGSTENSNDHAQKADDTEYCPWQQPASSVTQSEGGYYASYAPNDTDDYAKTSYSGAYIGSLATNDNQAHAENYYAQESNTASYARSFESSGSIRPIEMYDPEECSSSYAGSGYAGNQYFPVMTTSNQAYTPEEYVPEDYKFTSNSAEKNNQGEGYNASKYAPSAVPEEYVPEDYVPDKQEESHASYSAPYETTQEEHADYEYDPVRPSLSGNTNTSYASTTNLMTYKPSKLPEKRSFGRVSSADEPVAKKRCTSPNPEFSVFNRSRLPVDLGNDEILNPVKRVENVQKTRTVLEYKKTRMKSEGLGSSGSVLSLKKTDIGGMSREQRTQMANHCIKTVAELTQKIERLEKRGQSTGDDDSDEQDVRNVNPKKESSTTKSVAEKQKRAVVNDRPQKPVREQASLDDLFGGSSSPKVSETPHDNRGSVKSIRPPAAAAKVDKNKKLTPAQLEAARKLMAKPQSSGNRAVNVKQGVANAKDQMTKRAQAHKITQEKLKSKAMAESSAHRSMASAKSVEKSAKGQRTAHHMAPKMNAAVPLQVPNCQIPGVIRQKYLNTFLEECRKIASSASDALEMAQNEEKSLCMRASTKSGYISAAVNVLKNLRSMTTRSNKIDEGNDGPGVSHSTVLSGRRGSEISVGVNRPVREMSKSQNISESELYEALVDNFLLTDQQFEENCYPLWDEKVATPKVRFPGPEPAKGKRFAADDDMARTCSRCGKVYELTSRGGYARADDCVYHYSRAFKTRKNGSHDSRYNCCGSDLTVKGCCVSECHVTETLRELEMYNFVESPAPTGVNDQRSRKVYALDCEMIYTVWGPALARVSVVDIRDDLVLDLIVKPKDLIVDCNTRFSGLTIEQLENVSATIEDAHERLFELINQETILIGHSLESDLKALRLVHPRVVDTSVVFPHRLGPPYKRALRTLTSEILQKIIQEDVSGHDSKEDASACMQLMLHKVRDLL</sequence>
<dbReference type="SUPFAM" id="SSF53738">
    <property type="entry name" value="Phosphoglucomutase, first 3 domains"/>
    <property type="match status" value="3"/>
</dbReference>
<dbReference type="FunFam" id="3.40.120.10:FF:000006">
    <property type="entry name" value="Phosphoglucomutase PgmA"/>
    <property type="match status" value="1"/>
</dbReference>
<dbReference type="Pfam" id="PF02879">
    <property type="entry name" value="PGM_PMM_II"/>
    <property type="match status" value="1"/>
</dbReference>
<dbReference type="InterPro" id="IPR036397">
    <property type="entry name" value="RNaseH_sf"/>
</dbReference>
<dbReference type="InterPro" id="IPR005844">
    <property type="entry name" value="A-D-PHexomutase_a/b/a-I"/>
</dbReference>
<dbReference type="PANTHER" id="PTHR22573">
    <property type="entry name" value="PHOSPHOHEXOMUTASE FAMILY MEMBER"/>
    <property type="match status" value="1"/>
</dbReference>
<evidence type="ECO:0000256" key="16">
    <source>
        <dbReference type="ARBA" id="ARBA00023277"/>
    </source>
</evidence>
<keyword evidence="7" id="KW-0313">Glucose metabolism</keyword>
<dbReference type="InterPro" id="IPR005841">
    <property type="entry name" value="Alpha-D-phosphohexomutase_SF"/>
</dbReference>
<evidence type="ECO:0000256" key="9">
    <source>
        <dbReference type="ARBA" id="ARBA00022722"/>
    </source>
</evidence>
<evidence type="ECO:0000256" key="13">
    <source>
        <dbReference type="ARBA" id="ARBA00022842"/>
    </source>
</evidence>
<name>A0AA39LGD9_9BILA</name>
<dbReference type="CDD" id="cd06145">
    <property type="entry name" value="REX1_like"/>
    <property type="match status" value="1"/>
</dbReference>
<dbReference type="GO" id="GO:0000287">
    <property type="term" value="F:magnesium ion binding"/>
    <property type="evidence" value="ECO:0007669"/>
    <property type="project" value="InterPro"/>
</dbReference>
<comment type="similarity">
    <text evidence="5">Belongs to the phosphohexose mutase family.</text>
</comment>
<dbReference type="Gene3D" id="3.40.120.10">
    <property type="entry name" value="Alpha-D-Glucose-1,6-Bisphosphate, subunit A, domain 3"/>
    <property type="match status" value="3"/>
</dbReference>
<evidence type="ECO:0000256" key="4">
    <source>
        <dbReference type="ARBA" id="ARBA00006357"/>
    </source>
</evidence>
<comment type="caution">
    <text evidence="21">The sequence shown here is derived from an EMBL/GenBank/DDBJ whole genome shotgun (WGS) entry which is preliminary data.</text>
</comment>
<organism evidence="21 22">
    <name type="scientific">Steinernema hermaphroditum</name>
    <dbReference type="NCBI Taxonomy" id="289476"/>
    <lineage>
        <taxon>Eukaryota</taxon>
        <taxon>Metazoa</taxon>
        <taxon>Ecdysozoa</taxon>
        <taxon>Nematoda</taxon>
        <taxon>Chromadorea</taxon>
        <taxon>Rhabditida</taxon>
        <taxon>Tylenchina</taxon>
        <taxon>Panagrolaimomorpha</taxon>
        <taxon>Strongyloidoidea</taxon>
        <taxon>Steinernematidae</taxon>
        <taxon>Steinernema</taxon>
    </lineage>
</organism>
<dbReference type="GO" id="GO:0005829">
    <property type="term" value="C:cytosol"/>
    <property type="evidence" value="ECO:0007669"/>
    <property type="project" value="TreeGrafter"/>
</dbReference>
<protein>
    <recommendedName>
        <fullName evidence="6">phosphoglucomutase (alpha-D-glucose-1,6-bisphosphate-dependent)</fullName>
        <ecNumber evidence="6">5.4.2.2</ecNumber>
    </recommendedName>
</protein>
<dbReference type="InterPro" id="IPR036900">
    <property type="entry name" value="A-D-PHexomutase_C_sf"/>
</dbReference>
<feature type="region of interest" description="Disordered" evidence="19">
    <location>
        <begin position="811"/>
        <end position="832"/>
    </location>
</feature>
<dbReference type="GO" id="GO:0004527">
    <property type="term" value="F:exonuclease activity"/>
    <property type="evidence" value="ECO:0007669"/>
    <property type="project" value="UniProtKB-KW"/>
</dbReference>
<dbReference type="InterPro" id="IPR031736">
    <property type="entry name" value="REXO1-like_dom"/>
</dbReference>
<dbReference type="Gene3D" id="3.30.420.10">
    <property type="entry name" value="Ribonuclease H-like superfamily/Ribonuclease H"/>
    <property type="match status" value="1"/>
</dbReference>
<comment type="catalytic activity">
    <reaction evidence="18">
        <text>O-phospho-L-seryl-[protein] + alpha-D-glucose 1-phosphate = alpha-D-glucose 1,6-bisphosphate + L-seryl-[protein]</text>
        <dbReference type="Rhea" id="RHEA:68748"/>
        <dbReference type="Rhea" id="RHEA-COMP:9863"/>
        <dbReference type="Rhea" id="RHEA-COMP:11604"/>
        <dbReference type="ChEBI" id="CHEBI:29999"/>
        <dbReference type="ChEBI" id="CHEBI:58392"/>
        <dbReference type="ChEBI" id="CHEBI:58601"/>
        <dbReference type="ChEBI" id="CHEBI:83421"/>
    </reaction>
</comment>
<dbReference type="NCBIfam" id="NF005737">
    <property type="entry name" value="PRK07564.1-1"/>
    <property type="match status" value="1"/>
</dbReference>
<dbReference type="InterPro" id="IPR005846">
    <property type="entry name" value="A-D-PHexomutase_a/b/a-III"/>
</dbReference>
<dbReference type="InterPro" id="IPR034922">
    <property type="entry name" value="REX1-like_exo"/>
</dbReference>
<dbReference type="EC" id="5.4.2.2" evidence="6"/>
<dbReference type="InterPro" id="IPR012337">
    <property type="entry name" value="RNaseH-like_sf"/>
</dbReference>
<dbReference type="EMBL" id="JAUCMV010000005">
    <property type="protein sequence ID" value="KAK0396185.1"/>
    <property type="molecule type" value="Genomic_DNA"/>
</dbReference>
<dbReference type="SUPFAM" id="SSF53098">
    <property type="entry name" value="Ribonuclease H-like"/>
    <property type="match status" value="1"/>
</dbReference>
<dbReference type="FunFam" id="3.30.420.10:FF:000031">
    <property type="entry name" value="RNA exonuclease 1"/>
    <property type="match status" value="1"/>
</dbReference>
<dbReference type="GO" id="GO:0004614">
    <property type="term" value="F:phosphoglucomutase activity"/>
    <property type="evidence" value="ECO:0007669"/>
    <property type="project" value="UniProtKB-EC"/>
</dbReference>